<keyword evidence="3" id="KW-0238">DNA-binding</keyword>
<evidence type="ECO:0000256" key="3">
    <source>
        <dbReference type="ARBA" id="ARBA00023125"/>
    </source>
</evidence>
<dbReference type="CDD" id="cd05466">
    <property type="entry name" value="PBP2_LTTR_substrate"/>
    <property type="match status" value="1"/>
</dbReference>
<dbReference type="eggNOG" id="COG0583">
    <property type="taxonomic scope" value="Bacteria"/>
</dbReference>
<dbReference type="GO" id="GO:0003700">
    <property type="term" value="F:DNA-binding transcription factor activity"/>
    <property type="evidence" value="ECO:0007669"/>
    <property type="project" value="InterPro"/>
</dbReference>
<dbReference type="PRINTS" id="PR00039">
    <property type="entry name" value="HTHLYSR"/>
</dbReference>
<evidence type="ECO:0000313" key="6">
    <source>
        <dbReference type="EMBL" id="ABC64242.1"/>
    </source>
</evidence>
<protein>
    <submittedName>
        <fullName evidence="6">Regulatory protein, LysR:LysR, substrate-binding</fullName>
    </submittedName>
</protein>
<dbReference type="InterPro" id="IPR005119">
    <property type="entry name" value="LysR_subst-bd"/>
</dbReference>
<dbReference type="Gene3D" id="1.10.10.10">
    <property type="entry name" value="Winged helix-like DNA-binding domain superfamily/Winged helix DNA-binding domain"/>
    <property type="match status" value="1"/>
</dbReference>
<evidence type="ECO:0000259" key="5">
    <source>
        <dbReference type="PROSITE" id="PS50931"/>
    </source>
</evidence>
<dbReference type="HOGENOM" id="CLU_039613_6_0_5"/>
<dbReference type="SUPFAM" id="SSF46785">
    <property type="entry name" value="Winged helix' DNA-binding domain"/>
    <property type="match status" value="1"/>
</dbReference>
<dbReference type="GO" id="GO:0003677">
    <property type="term" value="F:DNA binding"/>
    <property type="evidence" value="ECO:0007669"/>
    <property type="project" value="UniProtKB-KW"/>
</dbReference>
<reference evidence="7" key="1">
    <citation type="journal article" date="2009" name="J. Bacteriol.">
        <title>Complete genome sequence of Erythrobacter litoralis HTCC2594.</title>
        <authorList>
            <person name="Oh H.M."/>
            <person name="Giovannoni S.J."/>
            <person name="Ferriera S."/>
            <person name="Johnson J."/>
            <person name="Cho J.C."/>
        </authorList>
    </citation>
    <scope>NUCLEOTIDE SEQUENCE [LARGE SCALE GENOMIC DNA]</scope>
    <source>
        <strain evidence="7">HTCC2594</strain>
    </source>
</reference>
<dbReference type="Proteomes" id="UP000008808">
    <property type="component" value="Chromosome"/>
</dbReference>
<keyword evidence="4" id="KW-0804">Transcription</keyword>
<dbReference type="InterPro" id="IPR036388">
    <property type="entry name" value="WH-like_DNA-bd_sf"/>
</dbReference>
<accession>Q2N7U9</accession>
<dbReference type="AlphaFoldDB" id="Q2N7U9"/>
<gene>
    <name evidence="6" type="ordered locus">ELI_10750</name>
</gene>
<proteinExistence type="inferred from homology"/>
<comment type="similarity">
    <text evidence="1">Belongs to the LysR transcriptional regulatory family.</text>
</comment>
<dbReference type="Gene3D" id="3.40.190.10">
    <property type="entry name" value="Periplasmic binding protein-like II"/>
    <property type="match status" value="2"/>
</dbReference>
<evidence type="ECO:0000256" key="1">
    <source>
        <dbReference type="ARBA" id="ARBA00009437"/>
    </source>
</evidence>
<dbReference type="STRING" id="314225.ELI_10750"/>
<dbReference type="RefSeq" id="WP_011415069.1">
    <property type="nucleotide sequence ID" value="NC_007722.1"/>
</dbReference>
<evidence type="ECO:0000313" key="7">
    <source>
        <dbReference type="Proteomes" id="UP000008808"/>
    </source>
</evidence>
<dbReference type="Pfam" id="PF00126">
    <property type="entry name" value="HTH_1"/>
    <property type="match status" value="1"/>
</dbReference>
<name>Q2N7U9_ERYLH</name>
<dbReference type="EMBL" id="CP000157">
    <property type="protein sequence ID" value="ABC64242.1"/>
    <property type="molecule type" value="Genomic_DNA"/>
</dbReference>
<dbReference type="SUPFAM" id="SSF53850">
    <property type="entry name" value="Periplasmic binding protein-like II"/>
    <property type="match status" value="1"/>
</dbReference>
<organism evidence="6 7">
    <name type="scientific">Erythrobacter litoralis (strain HTCC2594)</name>
    <dbReference type="NCBI Taxonomy" id="314225"/>
    <lineage>
        <taxon>Bacteria</taxon>
        <taxon>Pseudomonadati</taxon>
        <taxon>Pseudomonadota</taxon>
        <taxon>Alphaproteobacteria</taxon>
        <taxon>Sphingomonadales</taxon>
        <taxon>Erythrobacteraceae</taxon>
        <taxon>Erythrobacter/Porphyrobacter group</taxon>
        <taxon>Erythrobacter</taxon>
    </lineage>
</organism>
<dbReference type="GO" id="GO:0032993">
    <property type="term" value="C:protein-DNA complex"/>
    <property type="evidence" value="ECO:0007669"/>
    <property type="project" value="TreeGrafter"/>
</dbReference>
<dbReference type="PROSITE" id="PS50931">
    <property type="entry name" value="HTH_LYSR"/>
    <property type="match status" value="1"/>
</dbReference>
<sequence>MIQAVSPLQISRRVAVVLGGSVESKIGKMTLIRLIHSLEQLFLWGMSMLDSRLKHAVAVGQLRSFSRAADAVGVTQSAVTKSVAELERYLGYSLFHRTSRGAMPTEEGREFIDRAARLLADAAELLGDTARRADAYAGPLRIGLFPGSIDWLLTQPLVSLLRRHPAVRVEVVSGNSERGVRLLSRGDIDVAFGLEAAFARWPEFKCERVASIEILPFVRNNHPILGINPTSKEPLVQFEFVVPSSSEPYTSIIQQMYEKSGKRPADWIHMTDYFQLVRRIVATSDAIGMVAKQFTENSWFRANFVALEGIGLFDPLTLCYAVRSRWQVKPAGRALVSLVRQAWRTAPSD</sequence>
<dbReference type="KEGG" id="eli:ELI_10750"/>
<dbReference type="InterPro" id="IPR036390">
    <property type="entry name" value="WH_DNA-bd_sf"/>
</dbReference>
<dbReference type="PANTHER" id="PTHR30346">
    <property type="entry name" value="TRANSCRIPTIONAL DUAL REGULATOR HCAR-RELATED"/>
    <property type="match status" value="1"/>
</dbReference>
<keyword evidence="7" id="KW-1185">Reference proteome</keyword>
<keyword evidence="2" id="KW-0805">Transcription regulation</keyword>
<evidence type="ECO:0000256" key="4">
    <source>
        <dbReference type="ARBA" id="ARBA00023163"/>
    </source>
</evidence>
<dbReference type="PANTHER" id="PTHR30346:SF0">
    <property type="entry name" value="HCA OPERON TRANSCRIPTIONAL ACTIVATOR HCAR"/>
    <property type="match status" value="1"/>
</dbReference>
<evidence type="ECO:0000256" key="2">
    <source>
        <dbReference type="ARBA" id="ARBA00023015"/>
    </source>
</evidence>
<dbReference type="Pfam" id="PF03466">
    <property type="entry name" value="LysR_substrate"/>
    <property type="match status" value="1"/>
</dbReference>
<feature type="domain" description="HTH lysR-type" evidence="5">
    <location>
        <begin position="57"/>
        <end position="105"/>
    </location>
</feature>
<dbReference type="InterPro" id="IPR000847">
    <property type="entry name" value="LysR_HTH_N"/>
</dbReference>